<dbReference type="InterPro" id="IPR015500">
    <property type="entry name" value="Peptidase_S8_subtilisin-rel"/>
</dbReference>
<evidence type="ECO:0000259" key="10">
    <source>
        <dbReference type="Pfam" id="PF05922"/>
    </source>
</evidence>
<dbReference type="InterPro" id="IPR000209">
    <property type="entry name" value="Peptidase_S8/S53_dom"/>
</dbReference>
<comment type="caution">
    <text evidence="12">The sequence shown here is derived from an EMBL/GenBank/DDBJ whole genome shotgun (WGS) entry which is preliminary data.</text>
</comment>
<dbReference type="Gene3D" id="3.30.70.80">
    <property type="entry name" value="Peptidase S8 propeptide/proteinase inhibitor I9"/>
    <property type="match status" value="1"/>
</dbReference>
<dbReference type="InterPro" id="IPR036852">
    <property type="entry name" value="Peptidase_S8/S53_dom_sf"/>
</dbReference>
<organism evidence="12">
    <name type="scientific">Daucus carota subsp. sativus</name>
    <name type="common">Carrot</name>
    <dbReference type="NCBI Taxonomy" id="79200"/>
    <lineage>
        <taxon>Eukaryota</taxon>
        <taxon>Viridiplantae</taxon>
        <taxon>Streptophyta</taxon>
        <taxon>Embryophyta</taxon>
        <taxon>Tracheophyta</taxon>
        <taxon>Spermatophyta</taxon>
        <taxon>Magnoliopsida</taxon>
        <taxon>eudicotyledons</taxon>
        <taxon>Gunneridae</taxon>
        <taxon>Pentapetalae</taxon>
        <taxon>asterids</taxon>
        <taxon>campanulids</taxon>
        <taxon>Apiales</taxon>
        <taxon>Apiaceae</taxon>
        <taxon>Apioideae</taxon>
        <taxon>Scandiceae</taxon>
        <taxon>Daucinae</taxon>
        <taxon>Daucus</taxon>
        <taxon>Daucus sect. Daucus</taxon>
    </lineage>
</organism>
<dbReference type="Pfam" id="PF17766">
    <property type="entry name" value="fn3_6"/>
    <property type="match status" value="1"/>
</dbReference>
<feature type="active site" description="Charge relay system" evidence="6 7">
    <location>
        <position position="131"/>
    </location>
</feature>
<dbReference type="InterPro" id="IPR045051">
    <property type="entry name" value="SBT"/>
</dbReference>
<feature type="signal peptide" evidence="8">
    <location>
        <begin position="1"/>
        <end position="18"/>
    </location>
</feature>
<evidence type="ECO:0000256" key="2">
    <source>
        <dbReference type="ARBA" id="ARBA00022670"/>
    </source>
</evidence>
<feature type="domain" description="Inhibitor I9" evidence="10">
    <location>
        <begin position="21"/>
        <end position="95"/>
    </location>
</feature>
<keyword evidence="3 8" id="KW-0732">Signal</keyword>
<dbReference type="OMA" id="VHTYKHG"/>
<feature type="chain" id="PRO_5008044487" description="Subtilisin-like protease" evidence="8">
    <location>
        <begin position="19"/>
        <end position="752"/>
    </location>
</feature>
<dbReference type="Gene3D" id="2.60.40.2310">
    <property type="match status" value="1"/>
</dbReference>
<name>A0A175YEP8_DAUCS</name>
<feature type="domain" description="Subtilisin-like protease fibronectin type-III" evidence="11">
    <location>
        <begin position="650"/>
        <end position="748"/>
    </location>
</feature>
<dbReference type="FunFam" id="3.50.30.30:FF:000005">
    <property type="entry name" value="subtilisin-like protease SBT1.5"/>
    <property type="match status" value="1"/>
</dbReference>
<keyword evidence="4 7" id="KW-0378">Hydrolase</keyword>
<dbReference type="FunFam" id="3.40.50.200:FF:000006">
    <property type="entry name" value="Subtilisin-like protease SBT1.5"/>
    <property type="match status" value="1"/>
</dbReference>
<feature type="active site" description="Charge relay system" evidence="6 7">
    <location>
        <position position="531"/>
    </location>
</feature>
<proteinExistence type="inferred from homology"/>
<feature type="domain" description="Peptidase S8/S53" evidence="9">
    <location>
        <begin position="122"/>
        <end position="568"/>
    </location>
</feature>
<dbReference type="Gramene" id="KZM81720">
    <property type="protein sequence ID" value="KZM81720"/>
    <property type="gene ID" value="DCAR_029333"/>
</dbReference>
<evidence type="ECO:0008006" key="13">
    <source>
        <dbReference type="Google" id="ProtNLM"/>
    </source>
</evidence>
<keyword evidence="2 7" id="KW-0645">Protease</keyword>
<protein>
    <recommendedName>
        <fullName evidence="13">Subtilisin-like protease</fullName>
    </recommendedName>
</protein>
<reference evidence="12" key="1">
    <citation type="journal article" date="2016" name="Nat. Genet.">
        <title>A high-quality carrot genome assembly provides new insights into carotenoid accumulation and asterid genome evolution.</title>
        <authorList>
            <person name="Iorizzo M."/>
            <person name="Ellison S."/>
            <person name="Senalik D."/>
            <person name="Zeng P."/>
            <person name="Satapoomin P."/>
            <person name="Huang J."/>
            <person name="Bowman M."/>
            <person name="Iovene M."/>
            <person name="Sanseverino W."/>
            <person name="Cavagnaro P."/>
            <person name="Yildiz M."/>
            <person name="Macko-Podgorni A."/>
            <person name="Moranska E."/>
            <person name="Grzebelus E."/>
            <person name="Grzebelus D."/>
            <person name="Ashrafi H."/>
            <person name="Zheng Z."/>
            <person name="Cheng S."/>
            <person name="Spooner D."/>
            <person name="Van Deynze A."/>
            <person name="Simon P."/>
        </authorList>
    </citation>
    <scope>NUCLEOTIDE SEQUENCE [LARGE SCALE GENOMIC DNA]</scope>
    <source>
        <tissue evidence="12">Leaf</tissue>
    </source>
</reference>
<dbReference type="EMBL" id="LNRQ01000009">
    <property type="protein sequence ID" value="KZM81720.1"/>
    <property type="molecule type" value="Genomic_DNA"/>
</dbReference>
<evidence type="ECO:0000259" key="11">
    <source>
        <dbReference type="Pfam" id="PF17766"/>
    </source>
</evidence>
<dbReference type="PROSITE" id="PS51892">
    <property type="entry name" value="SUBTILASE"/>
    <property type="match status" value="1"/>
</dbReference>
<dbReference type="InterPro" id="IPR010259">
    <property type="entry name" value="S8pro/Inhibitor_I9"/>
</dbReference>
<dbReference type="PRINTS" id="PR00723">
    <property type="entry name" value="SUBTILISIN"/>
</dbReference>
<dbReference type="SUPFAM" id="SSF52743">
    <property type="entry name" value="Subtilisin-like"/>
    <property type="match status" value="1"/>
</dbReference>
<dbReference type="Gene3D" id="3.40.50.200">
    <property type="entry name" value="Peptidase S8/S53 domain"/>
    <property type="match status" value="1"/>
</dbReference>
<dbReference type="GO" id="GO:0004252">
    <property type="term" value="F:serine-type endopeptidase activity"/>
    <property type="evidence" value="ECO:0007669"/>
    <property type="project" value="UniProtKB-UniRule"/>
</dbReference>
<evidence type="ECO:0000259" key="9">
    <source>
        <dbReference type="Pfam" id="PF00082"/>
    </source>
</evidence>
<dbReference type="InterPro" id="IPR034197">
    <property type="entry name" value="Peptidases_S8_3"/>
</dbReference>
<evidence type="ECO:0000256" key="4">
    <source>
        <dbReference type="ARBA" id="ARBA00022801"/>
    </source>
</evidence>
<dbReference type="AlphaFoldDB" id="A0A175YEP8"/>
<dbReference type="Pfam" id="PF05922">
    <property type="entry name" value="Inhibitor_I9"/>
    <property type="match status" value="1"/>
</dbReference>
<evidence type="ECO:0000256" key="8">
    <source>
        <dbReference type="SAM" id="SignalP"/>
    </source>
</evidence>
<keyword evidence="5 7" id="KW-0720">Serine protease</keyword>
<evidence type="ECO:0000256" key="6">
    <source>
        <dbReference type="PIRSR" id="PIRSR615500-1"/>
    </source>
</evidence>
<dbReference type="GO" id="GO:0006508">
    <property type="term" value="P:proteolysis"/>
    <property type="evidence" value="ECO:0007669"/>
    <property type="project" value="UniProtKB-KW"/>
</dbReference>
<feature type="active site" description="Charge relay system" evidence="6 7">
    <location>
        <position position="191"/>
    </location>
</feature>
<evidence type="ECO:0000256" key="7">
    <source>
        <dbReference type="PROSITE-ProRule" id="PRU01240"/>
    </source>
</evidence>
<evidence type="ECO:0000256" key="3">
    <source>
        <dbReference type="ARBA" id="ARBA00022729"/>
    </source>
</evidence>
<dbReference type="CDD" id="cd04852">
    <property type="entry name" value="Peptidases_S8_3"/>
    <property type="match status" value="1"/>
</dbReference>
<evidence type="ECO:0000256" key="5">
    <source>
        <dbReference type="ARBA" id="ARBA00022825"/>
    </source>
</evidence>
<gene>
    <name evidence="12" type="ORF">DCAR_029333</name>
</gene>
<dbReference type="InterPro" id="IPR023828">
    <property type="entry name" value="Peptidase_S8_Ser-AS"/>
</dbReference>
<accession>A0A175YEP8</accession>
<dbReference type="Pfam" id="PF00082">
    <property type="entry name" value="Peptidase_S8"/>
    <property type="match status" value="1"/>
</dbReference>
<dbReference type="PROSITE" id="PS00138">
    <property type="entry name" value="SUBTILASE_SER"/>
    <property type="match status" value="1"/>
</dbReference>
<dbReference type="InterPro" id="IPR037045">
    <property type="entry name" value="S8pro/Inhibitor_I9_sf"/>
</dbReference>
<evidence type="ECO:0000313" key="12">
    <source>
        <dbReference type="EMBL" id="KZM81720.1"/>
    </source>
</evidence>
<dbReference type="CDD" id="cd02120">
    <property type="entry name" value="PA_subtilisin_like"/>
    <property type="match status" value="1"/>
</dbReference>
<dbReference type="InterPro" id="IPR041469">
    <property type="entry name" value="Subtilisin-like_FN3"/>
</dbReference>
<dbReference type="PANTHER" id="PTHR10795">
    <property type="entry name" value="PROPROTEIN CONVERTASE SUBTILISIN/KEXIN"/>
    <property type="match status" value="1"/>
</dbReference>
<sequence>MKLLICTLLFLIITNVTSHDVYIVYMGGKGTSKSGSLREDQARLINSVQNRTALLHVYKHGFTGFAVHASEEEAKLLAAQPGVLSVFRDKTVPLHTTRSWTFLEHQHDSLSATSHSGSTANGSDIIIGVIDSGIWPESKSFADEGMGPVPERWRGTCEETKDFPASSCNRKIIGARNFDKLNQTCRDFFGHGSHTASTAAGAAVFGVSYYGLAAGTAIGGSPNSRIAVYRACGQPLGCYGSAILAAMDAAIHDGVDIMSLSLGEADTDIRIDPVAIGGFHAIEHGIMVVCSAGNLGPTNSSVVNSAPWLTTVGASSIDRQFVASVVLGNNQVIKGSAIQFSHLCESPIYPLIDGVLAKINGSKDSASRNCESGSIDFSKIKGKILVCFDQDKGGSFKALEIIDKGGIGVIFISDDMNIAPSNDYLNVTHPISAVGFEDGYEILSYMHAYRNPTATILKSETMLSYKPAPIIADFSSRGPQALAPNILKASTQNIYITAPGVNIIAAWSKVESDSAIPGKELPDYIFASGTSMSCPHISGVAALVKSQHPTWDHSAIRSAIMTTAVQKNSVGAPIRKLPGLQKATPYDFGAGEVNTAQVTNPGLVYETTAIDYYNFLCNYGYNLSTIRLIAKDIPRGFSCPKDADADLISNMNYPSIAVSKFKHGTKRMVTRTVTNVGDEEDTVYTVTVDPPASRYLKVQVMPKKLHFTKENKKHSFKVIFSTDYPYESPVFGWITWSNDQYRVRSPFVLNIN</sequence>
<evidence type="ECO:0000256" key="1">
    <source>
        <dbReference type="ARBA" id="ARBA00011073"/>
    </source>
</evidence>
<dbReference type="Gene3D" id="3.50.30.30">
    <property type="match status" value="1"/>
</dbReference>
<comment type="similarity">
    <text evidence="1 7">Belongs to the peptidase S8 family.</text>
</comment>